<evidence type="ECO:0000259" key="2">
    <source>
        <dbReference type="PROSITE" id="PS50405"/>
    </source>
</evidence>
<sequence length="219" mass="23005">MKIYGSTISPFVRKAVVFAEEKGLAVELVPTAPGDTSPAFRAISPFGQIPALVDGDYTLADSTAIVTYLEAKHAEPALIPADPQARGRVIWFDELADTIVFGVGRAMLFNRVVGPLFRGGAGDAAVADAAERDQWPAILAYVNGAIGGRAFLVGDTLTLADIAIASAFGSALHACAPVDAAAYPDLARYLDAMLARPAFATRLAGERAFIQRAREKVSA</sequence>
<comment type="caution">
    <text evidence="3">The sequence shown here is derived from an EMBL/GenBank/DDBJ whole genome shotgun (WGS) entry which is preliminary data.</text>
</comment>
<gene>
    <name evidence="3" type="ORF">AVT10_14550</name>
</gene>
<evidence type="ECO:0000259" key="1">
    <source>
        <dbReference type="PROSITE" id="PS50404"/>
    </source>
</evidence>
<dbReference type="Gene3D" id="3.40.30.10">
    <property type="entry name" value="Glutaredoxin"/>
    <property type="match status" value="1"/>
</dbReference>
<keyword evidence="4" id="KW-1185">Reference proteome</keyword>
<dbReference type="InterPro" id="IPR036282">
    <property type="entry name" value="Glutathione-S-Trfase_C_sf"/>
</dbReference>
<evidence type="ECO:0008006" key="5">
    <source>
        <dbReference type="Google" id="ProtNLM"/>
    </source>
</evidence>
<evidence type="ECO:0000313" key="3">
    <source>
        <dbReference type="EMBL" id="KZE14668.1"/>
    </source>
</evidence>
<dbReference type="CDD" id="cd00570">
    <property type="entry name" value="GST_N_family"/>
    <property type="match status" value="1"/>
</dbReference>
<feature type="domain" description="GST N-terminal" evidence="1">
    <location>
        <begin position="1"/>
        <end position="77"/>
    </location>
</feature>
<dbReference type="PROSITE" id="PS50405">
    <property type="entry name" value="GST_CTER"/>
    <property type="match status" value="1"/>
</dbReference>
<dbReference type="RefSeq" id="WP_066690090.1">
    <property type="nucleotide sequence ID" value="NZ_CP117025.1"/>
</dbReference>
<dbReference type="PROSITE" id="PS50404">
    <property type="entry name" value="GST_NTER"/>
    <property type="match status" value="1"/>
</dbReference>
<dbReference type="SUPFAM" id="SSF47616">
    <property type="entry name" value="GST C-terminal domain-like"/>
    <property type="match status" value="1"/>
</dbReference>
<dbReference type="SFLD" id="SFLDG00358">
    <property type="entry name" value="Main_(cytGST)"/>
    <property type="match status" value="1"/>
</dbReference>
<name>A0ABR5YD92_9SPHN</name>
<protein>
    <recommendedName>
        <fullName evidence="5">Glutathione S-transferase</fullName>
    </recommendedName>
</protein>
<evidence type="ECO:0000313" key="4">
    <source>
        <dbReference type="Proteomes" id="UP000076609"/>
    </source>
</evidence>
<feature type="domain" description="GST C-terminal" evidence="2">
    <location>
        <begin position="82"/>
        <end position="219"/>
    </location>
</feature>
<dbReference type="Proteomes" id="UP000076609">
    <property type="component" value="Unassembled WGS sequence"/>
</dbReference>
<dbReference type="InterPro" id="IPR036249">
    <property type="entry name" value="Thioredoxin-like_sf"/>
</dbReference>
<dbReference type="PANTHER" id="PTHR42673">
    <property type="entry name" value="MALEYLACETOACETATE ISOMERASE"/>
    <property type="match status" value="1"/>
</dbReference>
<proteinExistence type="predicted"/>
<dbReference type="Gene3D" id="1.20.1050.10">
    <property type="match status" value="1"/>
</dbReference>
<accession>A0ABR5YD92</accession>
<dbReference type="InterPro" id="IPR004046">
    <property type="entry name" value="GST_C"/>
</dbReference>
<dbReference type="EMBL" id="LQQO01000015">
    <property type="protein sequence ID" value="KZE14668.1"/>
    <property type="molecule type" value="Genomic_DNA"/>
</dbReference>
<dbReference type="Pfam" id="PF00043">
    <property type="entry name" value="GST_C"/>
    <property type="match status" value="1"/>
</dbReference>
<dbReference type="SFLD" id="SFLDS00019">
    <property type="entry name" value="Glutathione_Transferase_(cytos"/>
    <property type="match status" value="1"/>
</dbReference>
<dbReference type="InterPro" id="IPR040079">
    <property type="entry name" value="Glutathione_S-Trfase"/>
</dbReference>
<organism evidence="3 4">
    <name type="scientific">Sphingomonas hankookensis</name>
    <dbReference type="NCBI Taxonomy" id="563996"/>
    <lineage>
        <taxon>Bacteria</taxon>
        <taxon>Pseudomonadati</taxon>
        <taxon>Pseudomonadota</taxon>
        <taxon>Alphaproteobacteria</taxon>
        <taxon>Sphingomonadales</taxon>
        <taxon>Sphingomonadaceae</taxon>
        <taxon>Sphingomonas</taxon>
    </lineage>
</organism>
<dbReference type="PANTHER" id="PTHR42673:SF21">
    <property type="entry name" value="GLUTATHIONE S-TRANSFERASE YFCF"/>
    <property type="match status" value="1"/>
</dbReference>
<reference evidence="4" key="1">
    <citation type="submission" date="2016-01" db="EMBL/GenBank/DDBJ databases">
        <title>Draft genome of Chromobacterium sp. F49.</title>
        <authorList>
            <person name="Hong K.W."/>
        </authorList>
    </citation>
    <scope>NUCLEOTIDE SEQUENCE [LARGE SCALE GENOMIC DNA]</scope>
    <source>
        <strain evidence="4">CN3</strain>
    </source>
</reference>
<dbReference type="Pfam" id="PF13417">
    <property type="entry name" value="GST_N_3"/>
    <property type="match status" value="1"/>
</dbReference>
<dbReference type="InterPro" id="IPR010987">
    <property type="entry name" value="Glutathione-S-Trfase_C-like"/>
</dbReference>
<dbReference type="SUPFAM" id="SSF52833">
    <property type="entry name" value="Thioredoxin-like"/>
    <property type="match status" value="1"/>
</dbReference>
<dbReference type="InterPro" id="IPR004045">
    <property type="entry name" value="Glutathione_S-Trfase_N"/>
</dbReference>